<dbReference type="InterPro" id="IPR000374">
    <property type="entry name" value="PC_trans"/>
</dbReference>
<evidence type="ECO:0000256" key="19">
    <source>
        <dbReference type="SAM" id="Phobius"/>
    </source>
</evidence>
<dbReference type="Proteomes" id="UP000318946">
    <property type="component" value="Chromosome"/>
</dbReference>
<keyword evidence="13 19" id="KW-1133">Transmembrane helix</keyword>
<comment type="similarity">
    <text evidence="5 18">Belongs to the CDS family.</text>
</comment>
<sequence>MKNLMVRTLSGLVLVAVFVGAVLGSQWSFGALLLLILVGGQTEFYKLARETGLSPQRWMGLAVGVLLFALNFIVFRQFSRSVTDEAGGAVLYLLLYIGLLLPTLFVCELFRRSATPLANLGATLLGVLYVAVPLSLLLYVPVLAGDGVWRPETVLCYIFIIWANDVFAYLVGMTFGRHRLCERLSPKKSWEGFFGGLAGAVATGLAAAYALDTNYWVWGGLALVASLSGVAGDLVESMFKREAGVKDSGQVIPGHGGVLDRFDALLLSAPYVFLYLLLVGRFV</sequence>
<evidence type="ECO:0000256" key="18">
    <source>
        <dbReference type="RuleBase" id="RU003938"/>
    </source>
</evidence>
<reference evidence="21" key="1">
    <citation type="submission" date="2019-06" db="EMBL/GenBank/DDBJ databases">
        <title>Alistipes onderdonkii subsp. vulgaris subsp. nov., Alistipes dispar sp. nov. and Alistipes communis sp. nov., isolated from human faeces, and creation of Alistipes onderdonkii subsp. onderdonkii subsp. nov.</title>
        <authorList>
            <person name="Sakamoto M."/>
            <person name="Ikeyama N."/>
            <person name="Ogata Y."/>
            <person name="Suda W."/>
            <person name="Iino T."/>
            <person name="Hattori M."/>
            <person name="Ohkuma M."/>
        </authorList>
    </citation>
    <scope>NUCLEOTIDE SEQUENCE [LARGE SCALE GENOMIC DNA]</scope>
    <source>
        <strain evidence="21">5CBH24</strain>
    </source>
</reference>
<accession>A0A4Y1WRG8</accession>
<evidence type="ECO:0000256" key="12">
    <source>
        <dbReference type="ARBA" id="ARBA00022695"/>
    </source>
</evidence>
<proteinExistence type="inferred from homology"/>
<name>A0A4Y1WRG8_9BACT</name>
<keyword evidence="15 19" id="KW-0472">Membrane</keyword>
<evidence type="ECO:0000256" key="7">
    <source>
        <dbReference type="ARBA" id="ARBA00019373"/>
    </source>
</evidence>
<dbReference type="AlphaFoldDB" id="A0A4Y1WRG8"/>
<dbReference type="UniPathway" id="UPA00557">
    <property type="reaction ID" value="UER00614"/>
</dbReference>
<keyword evidence="17" id="KW-1208">Phospholipid metabolism</keyword>
<evidence type="ECO:0000256" key="14">
    <source>
        <dbReference type="ARBA" id="ARBA00023098"/>
    </source>
</evidence>
<keyword evidence="8" id="KW-1003">Cell membrane</keyword>
<feature type="transmembrane region" description="Helical" evidence="19">
    <location>
        <begin position="58"/>
        <end position="78"/>
    </location>
</feature>
<dbReference type="EMBL" id="AP019735">
    <property type="protein sequence ID" value="BBL02839.1"/>
    <property type="molecule type" value="Genomic_DNA"/>
</dbReference>
<evidence type="ECO:0000256" key="10">
    <source>
        <dbReference type="ARBA" id="ARBA00022679"/>
    </source>
</evidence>
<dbReference type="GO" id="GO:0016024">
    <property type="term" value="P:CDP-diacylglycerol biosynthetic process"/>
    <property type="evidence" value="ECO:0007669"/>
    <property type="project" value="UniProtKB-UniPathway"/>
</dbReference>
<evidence type="ECO:0000256" key="11">
    <source>
        <dbReference type="ARBA" id="ARBA00022692"/>
    </source>
</evidence>
<feature type="transmembrane region" description="Helical" evidence="19">
    <location>
        <begin position="152"/>
        <end position="171"/>
    </location>
</feature>
<evidence type="ECO:0000256" key="6">
    <source>
        <dbReference type="ARBA" id="ARBA00012487"/>
    </source>
</evidence>
<feature type="transmembrane region" description="Helical" evidence="19">
    <location>
        <begin position="264"/>
        <end position="282"/>
    </location>
</feature>
<evidence type="ECO:0000256" key="13">
    <source>
        <dbReference type="ARBA" id="ARBA00022989"/>
    </source>
</evidence>
<comment type="pathway">
    <text evidence="4">Lipid metabolism.</text>
</comment>
<evidence type="ECO:0000256" key="3">
    <source>
        <dbReference type="ARBA" id="ARBA00005119"/>
    </source>
</evidence>
<evidence type="ECO:0000256" key="2">
    <source>
        <dbReference type="ARBA" id="ARBA00004651"/>
    </source>
</evidence>
<evidence type="ECO:0000313" key="20">
    <source>
        <dbReference type="EMBL" id="BBL02839.1"/>
    </source>
</evidence>
<keyword evidence="11 18" id="KW-0812">Transmembrane</keyword>
<keyword evidence="12 18" id="KW-0548">Nucleotidyltransferase</keyword>
<keyword evidence="10 18" id="KW-0808">Transferase</keyword>
<evidence type="ECO:0000256" key="9">
    <source>
        <dbReference type="ARBA" id="ARBA00022516"/>
    </source>
</evidence>
<dbReference type="PANTHER" id="PTHR46382">
    <property type="entry name" value="PHOSPHATIDATE CYTIDYLYLTRANSFERASE"/>
    <property type="match status" value="1"/>
</dbReference>
<keyword evidence="14" id="KW-0443">Lipid metabolism</keyword>
<feature type="transmembrane region" description="Helical" evidence="19">
    <location>
        <begin position="90"/>
        <end position="110"/>
    </location>
</feature>
<keyword evidence="9" id="KW-0444">Lipid biosynthesis</keyword>
<gene>
    <name evidence="20" type="ORF">A5CBH24_01520</name>
</gene>
<keyword evidence="21" id="KW-1185">Reference proteome</keyword>
<organism evidence="20 21">
    <name type="scientific">Alistipes communis</name>
    <dbReference type="NCBI Taxonomy" id="2585118"/>
    <lineage>
        <taxon>Bacteria</taxon>
        <taxon>Pseudomonadati</taxon>
        <taxon>Bacteroidota</taxon>
        <taxon>Bacteroidia</taxon>
        <taxon>Bacteroidales</taxon>
        <taxon>Rikenellaceae</taxon>
        <taxon>Alistipes</taxon>
    </lineage>
</organism>
<evidence type="ECO:0000256" key="4">
    <source>
        <dbReference type="ARBA" id="ARBA00005189"/>
    </source>
</evidence>
<evidence type="ECO:0000256" key="8">
    <source>
        <dbReference type="ARBA" id="ARBA00022475"/>
    </source>
</evidence>
<dbReference type="PROSITE" id="PS01315">
    <property type="entry name" value="CDS"/>
    <property type="match status" value="1"/>
</dbReference>
<dbReference type="KEGG" id="acou:A5CBH24_01520"/>
<evidence type="ECO:0000256" key="15">
    <source>
        <dbReference type="ARBA" id="ARBA00023136"/>
    </source>
</evidence>
<comment type="subcellular location">
    <subcellularLocation>
        <location evidence="2">Cell membrane</location>
        <topology evidence="2">Multi-pass membrane protein</topology>
    </subcellularLocation>
</comment>
<feature type="transmembrane region" description="Helical" evidence="19">
    <location>
        <begin position="192"/>
        <end position="210"/>
    </location>
</feature>
<keyword evidence="16" id="KW-0594">Phospholipid biosynthesis</keyword>
<feature type="transmembrane region" description="Helical" evidence="19">
    <location>
        <begin position="12"/>
        <end position="37"/>
    </location>
</feature>
<dbReference type="EC" id="2.7.7.41" evidence="6 18"/>
<comment type="pathway">
    <text evidence="3 18">Phospholipid metabolism; CDP-diacylglycerol biosynthesis; CDP-diacylglycerol from sn-glycerol 3-phosphate: step 3/3.</text>
</comment>
<evidence type="ECO:0000256" key="16">
    <source>
        <dbReference type="ARBA" id="ARBA00023209"/>
    </source>
</evidence>
<evidence type="ECO:0000313" key="21">
    <source>
        <dbReference type="Proteomes" id="UP000318946"/>
    </source>
</evidence>
<dbReference type="GO" id="GO:0005886">
    <property type="term" value="C:plasma membrane"/>
    <property type="evidence" value="ECO:0007669"/>
    <property type="project" value="UniProtKB-SubCell"/>
</dbReference>
<feature type="transmembrane region" description="Helical" evidence="19">
    <location>
        <begin position="117"/>
        <end position="140"/>
    </location>
</feature>
<protein>
    <recommendedName>
        <fullName evidence="7 18">Phosphatidate cytidylyltransferase</fullName>
        <ecNumber evidence="6 18">2.7.7.41</ecNumber>
    </recommendedName>
</protein>
<dbReference type="GO" id="GO:0004605">
    <property type="term" value="F:phosphatidate cytidylyltransferase activity"/>
    <property type="evidence" value="ECO:0007669"/>
    <property type="project" value="UniProtKB-EC"/>
</dbReference>
<comment type="catalytic activity">
    <reaction evidence="1 18">
        <text>a 1,2-diacyl-sn-glycero-3-phosphate + CTP + H(+) = a CDP-1,2-diacyl-sn-glycerol + diphosphate</text>
        <dbReference type="Rhea" id="RHEA:16229"/>
        <dbReference type="ChEBI" id="CHEBI:15378"/>
        <dbReference type="ChEBI" id="CHEBI:33019"/>
        <dbReference type="ChEBI" id="CHEBI:37563"/>
        <dbReference type="ChEBI" id="CHEBI:58332"/>
        <dbReference type="ChEBI" id="CHEBI:58608"/>
        <dbReference type="EC" id="2.7.7.41"/>
    </reaction>
</comment>
<evidence type="ECO:0000256" key="17">
    <source>
        <dbReference type="ARBA" id="ARBA00023264"/>
    </source>
</evidence>
<dbReference type="PANTHER" id="PTHR46382:SF1">
    <property type="entry name" value="PHOSPHATIDATE CYTIDYLYLTRANSFERASE"/>
    <property type="match status" value="1"/>
</dbReference>
<dbReference type="Pfam" id="PF01148">
    <property type="entry name" value="CTP_transf_1"/>
    <property type="match status" value="1"/>
</dbReference>
<evidence type="ECO:0000256" key="5">
    <source>
        <dbReference type="ARBA" id="ARBA00010185"/>
    </source>
</evidence>
<evidence type="ECO:0000256" key="1">
    <source>
        <dbReference type="ARBA" id="ARBA00001698"/>
    </source>
</evidence>